<reference evidence="1" key="1">
    <citation type="submission" date="2018-06" db="EMBL/GenBank/DDBJ databases">
        <authorList>
            <person name="Zhirakovskaya E."/>
        </authorList>
    </citation>
    <scope>NUCLEOTIDE SEQUENCE</scope>
</reference>
<evidence type="ECO:0000313" key="1">
    <source>
        <dbReference type="EMBL" id="VAW94611.1"/>
    </source>
</evidence>
<accession>A0A3B0ZSD8</accession>
<sequence length="109" mass="12040">MGCKSITGLVLDHQSKMRIAEIATKKKLFKALSVSMIGGTLMSVLNGRNKAEVIGNIKSTDFQALSSAFAGVHLIEKRALMDIADREVARRIPSKNRLFWENISYGCKN</sequence>
<gene>
    <name evidence="1" type="ORF">MNBD_GAMMA22-2427</name>
</gene>
<proteinExistence type="predicted"/>
<dbReference type="EMBL" id="UOFS01000018">
    <property type="protein sequence ID" value="VAW94611.1"/>
    <property type="molecule type" value="Genomic_DNA"/>
</dbReference>
<organism evidence="1">
    <name type="scientific">hydrothermal vent metagenome</name>
    <dbReference type="NCBI Taxonomy" id="652676"/>
    <lineage>
        <taxon>unclassified sequences</taxon>
        <taxon>metagenomes</taxon>
        <taxon>ecological metagenomes</taxon>
    </lineage>
</organism>
<name>A0A3B0ZSD8_9ZZZZ</name>
<protein>
    <submittedName>
        <fullName evidence="1">Uncharacterized protein</fullName>
    </submittedName>
</protein>
<dbReference type="AlphaFoldDB" id="A0A3B0ZSD8"/>